<keyword evidence="6 8" id="KW-1133">Transmembrane helix</keyword>
<keyword evidence="2" id="KW-1003">Cell membrane</keyword>
<feature type="transmembrane region" description="Helical" evidence="8">
    <location>
        <begin position="292"/>
        <end position="309"/>
    </location>
</feature>
<evidence type="ECO:0000256" key="3">
    <source>
        <dbReference type="ARBA" id="ARBA00022676"/>
    </source>
</evidence>
<feature type="transmembrane region" description="Helical" evidence="8">
    <location>
        <begin position="269"/>
        <end position="287"/>
    </location>
</feature>
<feature type="transmembrane region" description="Helical" evidence="8">
    <location>
        <begin position="185"/>
        <end position="207"/>
    </location>
</feature>
<dbReference type="PANTHER" id="PTHR33908">
    <property type="entry name" value="MANNOSYLTRANSFERASE YKCB-RELATED"/>
    <property type="match status" value="1"/>
</dbReference>
<dbReference type="STRING" id="1805034.AUJ59_01020"/>
<evidence type="ECO:0000259" key="9">
    <source>
        <dbReference type="Pfam" id="PF13231"/>
    </source>
</evidence>
<dbReference type="PANTHER" id="PTHR33908:SF11">
    <property type="entry name" value="MEMBRANE PROTEIN"/>
    <property type="match status" value="1"/>
</dbReference>
<evidence type="ECO:0000256" key="2">
    <source>
        <dbReference type="ARBA" id="ARBA00022475"/>
    </source>
</evidence>
<dbReference type="Pfam" id="PF13231">
    <property type="entry name" value="PMT_2"/>
    <property type="match status" value="1"/>
</dbReference>
<keyword evidence="4" id="KW-0808">Transferase</keyword>
<evidence type="ECO:0000256" key="1">
    <source>
        <dbReference type="ARBA" id="ARBA00004651"/>
    </source>
</evidence>
<evidence type="ECO:0000256" key="8">
    <source>
        <dbReference type="SAM" id="Phobius"/>
    </source>
</evidence>
<keyword evidence="5 8" id="KW-0812">Transmembrane</keyword>
<evidence type="ECO:0000313" key="11">
    <source>
        <dbReference type="Proteomes" id="UP000183144"/>
    </source>
</evidence>
<evidence type="ECO:0000313" key="10">
    <source>
        <dbReference type="EMBL" id="OIN89652.1"/>
    </source>
</evidence>
<gene>
    <name evidence="10" type="ORF">AUJ59_01020</name>
</gene>
<evidence type="ECO:0000256" key="4">
    <source>
        <dbReference type="ARBA" id="ARBA00022679"/>
    </source>
</evidence>
<sequence length="406" mass="46575">MDSFGLVELTKPFIGHHDWNGVFYANIARNYLRLGLGVTKLGQVTEFGQVVKPEGFYTHYPPLLTWLLAGWFKLFGVGDWQARLLPLLFHLGSVWLLLLLFNHLRLKLAAKLAGLAVILTPMWRYFSVMPSQEALIVFFSLLSVLAFLKQQKRLFYLSVILNGLSGWAGYFVYPWLFLLKKRPVWIIKAGMILTVIFSLHLLHIYFLTGSVVGGGLAEALKLRLNLTGTEGFTWFKYLILEQQRLAAFYTLTLLGAAAISTIWKRERLVLALLGWGLSYPLIFSNVVFVHDYFNIFFIPYLAVAAAYLFKKAKPVLVFIFALLVFWERNAFYRALTVTESFKPGYELGRQINQAVPEGETAFVIAEKEFIEPQNLFVSYYADRRVIYQAPDESLPEDTKYVFNLSR</sequence>
<dbReference type="EMBL" id="MNUI01000020">
    <property type="protein sequence ID" value="OIN89652.1"/>
    <property type="molecule type" value="Genomic_DNA"/>
</dbReference>
<protein>
    <recommendedName>
        <fullName evidence="9">Glycosyltransferase RgtA/B/C/D-like domain-containing protein</fullName>
    </recommendedName>
</protein>
<feature type="transmembrane region" description="Helical" evidence="8">
    <location>
        <begin position="80"/>
        <end position="101"/>
    </location>
</feature>
<name>A0A1J4RTL3_9BACT</name>
<organism evidence="10 11">
    <name type="scientific">Candidatus Beckwithbacteria bacterium CG1_02_47_37</name>
    <dbReference type="NCBI Taxonomy" id="1805034"/>
    <lineage>
        <taxon>Bacteria</taxon>
        <taxon>Candidatus Beckwithiibacteriota</taxon>
    </lineage>
</organism>
<evidence type="ECO:0000256" key="5">
    <source>
        <dbReference type="ARBA" id="ARBA00022692"/>
    </source>
</evidence>
<evidence type="ECO:0000256" key="6">
    <source>
        <dbReference type="ARBA" id="ARBA00022989"/>
    </source>
</evidence>
<dbReference type="GO" id="GO:0009103">
    <property type="term" value="P:lipopolysaccharide biosynthetic process"/>
    <property type="evidence" value="ECO:0007669"/>
    <property type="project" value="UniProtKB-ARBA"/>
</dbReference>
<feature type="transmembrane region" description="Helical" evidence="8">
    <location>
        <begin position="132"/>
        <end position="148"/>
    </location>
</feature>
<feature type="transmembrane region" description="Helical" evidence="8">
    <location>
        <begin position="245"/>
        <end position="263"/>
    </location>
</feature>
<feature type="transmembrane region" description="Helical" evidence="8">
    <location>
        <begin position="315"/>
        <end position="332"/>
    </location>
</feature>
<accession>A0A1J4RTL3</accession>
<dbReference type="AlphaFoldDB" id="A0A1J4RTL3"/>
<dbReference type="InterPro" id="IPR050297">
    <property type="entry name" value="LipidA_mod_glycosyltrf_83"/>
</dbReference>
<comment type="caution">
    <text evidence="10">The sequence shown here is derived from an EMBL/GenBank/DDBJ whole genome shotgun (WGS) entry which is preliminary data.</text>
</comment>
<dbReference type="Proteomes" id="UP000183144">
    <property type="component" value="Unassembled WGS sequence"/>
</dbReference>
<evidence type="ECO:0000256" key="7">
    <source>
        <dbReference type="ARBA" id="ARBA00023136"/>
    </source>
</evidence>
<dbReference type="GO" id="GO:0005886">
    <property type="term" value="C:plasma membrane"/>
    <property type="evidence" value="ECO:0007669"/>
    <property type="project" value="UniProtKB-SubCell"/>
</dbReference>
<keyword evidence="7 8" id="KW-0472">Membrane</keyword>
<feature type="domain" description="Glycosyltransferase RgtA/B/C/D-like" evidence="9">
    <location>
        <begin position="61"/>
        <end position="164"/>
    </location>
</feature>
<dbReference type="InterPro" id="IPR038731">
    <property type="entry name" value="RgtA/B/C-like"/>
</dbReference>
<reference evidence="10 11" key="1">
    <citation type="journal article" date="2016" name="Environ. Microbiol.">
        <title>Genomic resolution of a cold subsurface aquifer community provides metabolic insights for novel microbes adapted to high CO concentrations.</title>
        <authorList>
            <person name="Probst A.J."/>
            <person name="Castelle C.J."/>
            <person name="Singh A."/>
            <person name="Brown C.T."/>
            <person name="Anantharaman K."/>
            <person name="Sharon I."/>
            <person name="Hug L.A."/>
            <person name="Burstein D."/>
            <person name="Emerson J.B."/>
            <person name="Thomas B.C."/>
            <person name="Banfield J.F."/>
        </authorList>
    </citation>
    <scope>NUCLEOTIDE SEQUENCE [LARGE SCALE GENOMIC DNA]</scope>
    <source>
        <strain evidence="10">CG1_02_47_37</strain>
    </source>
</reference>
<keyword evidence="3" id="KW-0328">Glycosyltransferase</keyword>
<comment type="subcellular location">
    <subcellularLocation>
        <location evidence="1">Cell membrane</location>
        <topology evidence="1">Multi-pass membrane protein</topology>
    </subcellularLocation>
</comment>
<dbReference type="GO" id="GO:0016763">
    <property type="term" value="F:pentosyltransferase activity"/>
    <property type="evidence" value="ECO:0007669"/>
    <property type="project" value="TreeGrafter"/>
</dbReference>
<feature type="transmembrane region" description="Helical" evidence="8">
    <location>
        <begin position="155"/>
        <end position="173"/>
    </location>
</feature>
<proteinExistence type="predicted"/>